<dbReference type="Gene3D" id="1.10.30.10">
    <property type="entry name" value="High mobility group box domain"/>
    <property type="match status" value="1"/>
</dbReference>
<sequence>MGNAWLKFMAEERASPENKDVPMLKLATHVRPKYDAWKEKNGLSTDEKKAEVAVADEEKAEVSVEEKMKVYKKKKNKTNKKKKKSRGRKSRGRRY</sequence>
<dbReference type="InterPro" id="IPR036910">
    <property type="entry name" value="HMG_box_dom_sf"/>
</dbReference>
<feature type="region of interest" description="Disordered" evidence="1">
    <location>
        <begin position="55"/>
        <end position="95"/>
    </location>
</feature>
<protein>
    <submittedName>
        <fullName evidence="2">Uncharacterized protein</fullName>
    </submittedName>
</protein>
<dbReference type="EMBL" id="MN739011">
    <property type="protein sequence ID" value="QHT34917.1"/>
    <property type="molecule type" value="Genomic_DNA"/>
</dbReference>
<dbReference type="AlphaFoldDB" id="A0A6C0F0D1"/>
<feature type="compositionally biased region" description="Basic residues" evidence="1">
    <location>
        <begin position="70"/>
        <end position="95"/>
    </location>
</feature>
<evidence type="ECO:0000313" key="2">
    <source>
        <dbReference type="EMBL" id="QHT34917.1"/>
    </source>
</evidence>
<reference evidence="2" key="1">
    <citation type="journal article" date="2020" name="Nature">
        <title>Giant virus diversity and host interactions through global metagenomics.</title>
        <authorList>
            <person name="Schulz F."/>
            <person name="Roux S."/>
            <person name="Paez-Espino D."/>
            <person name="Jungbluth S."/>
            <person name="Walsh D.A."/>
            <person name="Denef V.J."/>
            <person name="McMahon K.D."/>
            <person name="Konstantinidis K.T."/>
            <person name="Eloe-Fadrosh E.A."/>
            <person name="Kyrpides N.C."/>
            <person name="Woyke T."/>
        </authorList>
    </citation>
    <scope>NUCLEOTIDE SEQUENCE</scope>
    <source>
        <strain evidence="2">GVMAG-M-3300009180-1</strain>
    </source>
</reference>
<name>A0A6C0F0D1_9ZZZZ</name>
<evidence type="ECO:0000256" key="1">
    <source>
        <dbReference type="SAM" id="MobiDB-lite"/>
    </source>
</evidence>
<feature type="compositionally biased region" description="Basic and acidic residues" evidence="1">
    <location>
        <begin position="55"/>
        <end position="69"/>
    </location>
</feature>
<accession>A0A6C0F0D1</accession>
<organism evidence="2">
    <name type="scientific">viral metagenome</name>
    <dbReference type="NCBI Taxonomy" id="1070528"/>
    <lineage>
        <taxon>unclassified sequences</taxon>
        <taxon>metagenomes</taxon>
        <taxon>organismal metagenomes</taxon>
    </lineage>
</organism>
<proteinExistence type="predicted"/>